<evidence type="ECO:0000256" key="1">
    <source>
        <dbReference type="SAM" id="Phobius"/>
    </source>
</evidence>
<dbReference type="EMBL" id="CP062983">
    <property type="protein sequence ID" value="QPC80876.1"/>
    <property type="molecule type" value="Genomic_DNA"/>
</dbReference>
<gene>
    <name evidence="2" type="ORF">G4Y79_14285</name>
</gene>
<feature type="transmembrane region" description="Helical" evidence="1">
    <location>
        <begin position="447"/>
        <end position="466"/>
    </location>
</feature>
<feature type="transmembrane region" description="Helical" evidence="1">
    <location>
        <begin position="186"/>
        <end position="202"/>
    </location>
</feature>
<feature type="transmembrane region" description="Helical" evidence="1">
    <location>
        <begin position="358"/>
        <end position="377"/>
    </location>
</feature>
<dbReference type="Pfam" id="PF09586">
    <property type="entry name" value="YfhO"/>
    <property type="match status" value="1"/>
</dbReference>
<dbReference type="Proteomes" id="UP000594468">
    <property type="component" value="Chromosome"/>
</dbReference>
<feature type="transmembrane region" description="Helical" evidence="1">
    <location>
        <begin position="281"/>
        <end position="307"/>
    </location>
</feature>
<keyword evidence="3" id="KW-1185">Reference proteome</keyword>
<dbReference type="InterPro" id="IPR018580">
    <property type="entry name" value="Uncharacterised_YfhO"/>
</dbReference>
<keyword evidence="1" id="KW-1133">Transmembrane helix</keyword>
<dbReference type="RefSeq" id="WP_195168951.1">
    <property type="nucleotide sequence ID" value="NZ_CP062983.1"/>
</dbReference>
<accession>A0A7S8E5R4</accession>
<feature type="transmembrane region" description="Helical" evidence="1">
    <location>
        <begin position="389"/>
        <end position="409"/>
    </location>
</feature>
<evidence type="ECO:0000313" key="2">
    <source>
        <dbReference type="EMBL" id="QPC80876.1"/>
    </source>
</evidence>
<dbReference type="PANTHER" id="PTHR38454:SF1">
    <property type="entry name" value="INTEGRAL MEMBRANE PROTEIN"/>
    <property type="match status" value="1"/>
</dbReference>
<feature type="transmembrane region" description="Helical" evidence="1">
    <location>
        <begin position="208"/>
        <end position="224"/>
    </location>
</feature>
<dbReference type="PANTHER" id="PTHR38454">
    <property type="entry name" value="INTEGRAL MEMBRANE PROTEIN-RELATED"/>
    <property type="match status" value="1"/>
</dbReference>
<sequence>MFRRYRGDLFALLGLVLLWVLFFWRILTPIAADQASFTKGDFSGQFVAFGAYQYQRMSEGEIPLWNPYNNGGLPFIADTQAAVFYPPRLITIFFSKLAGAWSYNALQLEAAFHVLLLSALMYLYLRLLTIRNISSRYGAFAGAVIMAYGGFTTGYPPLQLALLEAAIWLPLGATGILLATQQGHQWRWLALTGAALGLSWLAGHPQTSWFMTYVFVAYYGYRIYQQRLSWRTFLLGTIFLGIVTVGATAVTLLPGAQYLALATRSEFGFNAKRNGFPLQDVIQFILPGSVSLWSPLYVGIPALILTAYAIRTRLQDSRFWAIIGLLALLFSFGGNSVLYHAAYYILPGLRFFRGQERAAFLVASSLAILAGTGLSVWPNELNGKWLRRAAWAFAAVIGLLGMFIIVAWLGNRDAYASYISISVLSTVIACVNAAAISYLPQSRFPRYILPAAIVGIIIFELFTVNIDSEANYDSIPAMQQLDMNTHDLLAPVIADTSGPFRVDGFRGLQANYGSLYNIMDIRGISPLFLGSAYDLIYANYINNPLAWELFAVKYVYSERDQLHVPTTIIQEGQDSEGTVYLHQLNDPRPFAMLFYHADVVDSDAFALALLDDPDYEPRESVILLGEPTQPLPQEAPDTGTVTVTSYEPERLRLEASTPENALLSLAQVDYPGWQATLDGQPISIRRAYGTLMALEVPAGQHTIEIVYNPSIYHIGAILSLGTWLALAILAGLSLMHVIVKGRHERH</sequence>
<dbReference type="AlphaFoldDB" id="A0A7S8E5R4"/>
<feature type="transmembrane region" description="Helical" evidence="1">
    <location>
        <begin position="233"/>
        <end position="261"/>
    </location>
</feature>
<dbReference type="KEGG" id="pmet:G4Y79_14285"/>
<feature type="transmembrane region" description="Helical" evidence="1">
    <location>
        <begin position="137"/>
        <end position="155"/>
    </location>
</feature>
<feature type="transmembrane region" description="Helical" evidence="1">
    <location>
        <begin position="415"/>
        <end position="435"/>
    </location>
</feature>
<evidence type="ECO:0000313" key="3">
    <source>
        <dbReference type="Proteomes" id="UP000594468"/>
    </source>
</evidence>
<reference evidence="2 3" key="1">
    <citation type="submission" date="2020-02" db="EMBL/GenBank/DDBJ databases">
        <authorList>
            <person name="Zheng R.K."/>
            <person name="Sun C.M."/>
        </authorList>
    </citation>
    <scope>NUCLEOTIDE SEQUENCE [LARGE SCALE GENOMIC DNA]</scope>
    <source>
        <strain evidence="3">rifampicinis</strain>
    </source>
</reference>
<feature type="transmembrane region" description="Helical" evidence="1">
    <location>
        <begin position="711"/>
        <end position="739"/>
    </location>
</feature>
<name>A0A7S8E5R4_9CHLR</name>
<keyword evidence="1" id="KW-0472">Membrane</keyword>
<feature type="transmembrane region" description="Helical" evidence="1">
    <location>
        <begin position="161"/>
        <end position="179"/>
    </location>
</feature>
<protein>
    <submittedName>
        <fullName evidence="2">YfhO family protein</fullName>
    </submittedName>
</protein>
<feature type="transmembrane region" description="Helical" evidence="1">
    <location>
        <begin position="105"/>
        <end position="125"/>
    </location>
</feature>
<proteinExistence type="predicted"/>
<organism evidence="2 3">
    <name type="scientific">Phototrophicus methaneseepsis</name>
    <dbReference type="NCBI Taxonomy" id="2710758"/>
    <lineage>
        <taxon>Bacteria</taxon>
        <taxon>Bacillati</taxon>
        <taxon>Chloroflexota</taxon>
        <taxon>Candidatus Thermofontia</taxon>
        <taxon>Phototrophicales</taxon>
        <taxon>Phototrophicaceae</taxon>
        <taxon>Phototrophicus</taxon>
    </lineage>
</organism>
<keyword evidence="1" id="KW-0812">Transmembrane</keyword>
<feature type="transmembrane region" description="Helical" evidence="1">
    <location>
        <begin position="319"/>
        <end position="346"/>
    </location>
</feature>